<keyword evidence="8" id="KW-0808">Transferase</keyword>
<reference evidence="10" key="1">
    <citation type="journal article" date="2014" name="Int. J. Syst. Evol. Microbiol.">
        <title>Complete genome sequence of Corynebacterium casei LMG S-19264T (=DSM 44701T), isolated from a smear-ripened cheese.</title>
        <authorList>
            <consortium name="US DOE Joint Genome Institute (JGI-PGF)"/>
            <person name="Walter F."/>
            <person name="Albersmeier A."/>
            <person name="Kalinowski J."/>
            <person name="Ruckert C."/>
        </authorList>
    </citation>
    <scope>NUCLEOTIDE SEQUENCE</scope>
    <source>
        <strain evidence="10">JCM 4714</strain>
    </source>
</reference>
<keyword evidence="5 8" id="KW-0028">Amino-acid biosynthesis</keyword>
<evidence type="ECO:0000256" key="3">
    <source>
        <dbReference type="ARBA" id="ARBA00006341"/>
    </source>
</evidence>
<dbReference type="InterPro" id="IPR004789">
    <property type="entry name" value="Acetalactate_synth_ssu"/>
</dbReference>
<comment type="pathway">
    <text evidence="2 8">Amino-acid biosynthesis; L-valine biosynthesis; L-valine from pyruvate: step 1/4.</text>
</comment>
<dbReference type="FunFam" id="3.30.70.260:FF:000001">
    <property type="entry name" value="Acetolactate synthase, small subunit"/>
    <property type="match status" value="1"/>
</dbReference>
<comment type="subunit">
    <text evidence="4 8">Dimer of large and small chains.</text>
</comment>
<evidence type="ECO:0000256" key="2">
    <source>
        <dbReference type="ARBA" id="ARBA00005025"/>
    </source>
</evidence>
<dbReference type="GO" id="GO:1990610">
    <property type="term" value="F:acetolactate synthase regulator activity"/>
    <property type="evidence" value="ECO:0007669"/>
    <property type="project" value="UniProtKB-UniRule"/>
</dbReference>
<accession>A0A918YTI8</accession>
<dbReference type="GO" id="GO:0003984">
    <property type="term" value="F:acetolactate synthase activity"/>
    <property type="evidence" value="ECO:0007669"/>
    <property type="project" value="UniProtKB-UniRule"/>
</dbReference>
<dbReference type="InterPro" id="IPR045865">
    <property type="entry name" value="ACT-like_dom_sf"/>
</dbReference>
<dbReference type="RefSeq" id="WP_189959834.1">
    <property type="nucleotide sequence ID" value="NZ_BMVG01000077.1"/>
</dbReference>
<name>A0A918YTI8_9ACTN</name>
<comment type="function">
    <text evidence="8">Catalyzes the conversion of 2 pyruvate molecules into acetolactate in the first common step of the biosynthetic pathway of the branched-amino acids such as leucine, isoleucine, and valine.</text>
</comment>
<dbReference type="EMBL" id="BMVG01000077">
    <property type="protein sequence ID" value="GHE16144.1"/>
    <property type="molecule type" value="Genomic_DNA"/>
</dbReference>
<comment type="caution">
    <text evidence="10">The sequence shown here is derived from an EMBL/GenBank/DDBJ whole genome shotgun (WGS) entry which is preliminary data.</text>
</comment>
<dbReference type="PROSITE" id="PS51671">
    <property type="entry name" value="ACT"/>
    <property type="match status" value="1"/>
</dbReference>
<protein>
    <recommendedName>
        <fullName evidence="8">Acetolactate synthase small subunit</fullName>
        <shortName evidence="8">AHAS</shortName>
        <shortName evidence="8">ALS</shortName>
        <ecNumber evidence="8">2.2.1.6</ecNumber>
    </recommendedName>
    <alternativeName>
        <fullName evidence="8">Acetohydroxy-acid synthase small subunit</fullName>
    </alternativeName>
</protein>
<dbReference type="CDD" id="cd04878">
    <property type="entry name" value="ACT_AHAS"/>
    <property type="match status" value="1"/>
</dbReference>
<dbReference type="GO" id="GO:0009099">
    <property type="term" value="P:L-valine biosynthetic process"/>
    <property type="evidence" value="ECO:0007669"/>
    <property type="project" value="UniProtKB-UniRule"/>
</dbReference>
<evidence type="ECO:0000313" key="11">
    <source>
        <dbReference type="Proteomes" id="UP000655443"/>
    </source>
</evidence>
<evidence type="ECO:0000256" key="1">
    <source>
        <dbReference type="ARBA" id="ARBA00004974"/>
    </source>
</evidence>
<comment type="similarity">
    <text evidence="3 8">Belongs to the acetolactate synthase small subunit family.</text>
</comment>
<evidence type="ECO:0000259" key="9">
    <source>
        <dbReference type="PROSITE" id="PS51671"/>
    </source>
</evidence>
<evidence type="ECO:0000256" key="6">
    <source>
        <dbReference type="ARBA" id="ARBA00023304"/>
    </source>
</evidence>
<comment type="catalytic activity">
    <reaction evidence="7 8">
        <text>2 pyruvate + H(+) = (2S)-2-acetolactate + CO2</text>
        <dbReference type="Rhea" id="RHEA:25249"/>
        <dbReference type="ChEBI" id="CHEBI:15361"/>
        <dbReference type="ChEBI" id="CHEBI:15378"/>
        <dbReference type="ChEBI" id="CHEBI:16526"/>
        <dbReference type="ChEBI" id="CHEBI:58476"/>
        <dbReference type="EC" id="2.2.1.6"/>
    </reaction>
</comment>
<dbReference type="NCBIfam" id="NF008864">
    <property type="entry name" value="PRK11895.1"/>
    <property type="match status" value="1"/>
</dbReference>
<evidence type="ECO:0000256" key="8">
    <source>
        <dbReference type="RuleBase" id="RU368092"/>
    </source>
</evidence>
<dbReference type="InterPro" id="IPR039557">
    <property type="entry name" value="AHAS_ACT"/>
</dbReference>
<dbReference type="AlphaFoldDB" id="A0A918YTI8"/>
<dbReference type="InterPro" id="IPR054480">
    <property type="entry name" value="AHAS_small-like_ACT"/>
</dbReference>
<dbReference type="Pfam" id="PF22629">
    <property type="entry name" value="ACT_AHAS_ss"/>
    <property type="match status" value="1"/>
</dbReference>
<dbReference type="GO" id="GO:0009097">
    <property type="term" value="P:isoleucine biosynthetic process"/>
    <property type="evidence" value="ECO:0007669"/>
    <property type="project" value="UniProtKB-UniRule"/>
</dbReference>
<dbReference type="InterPro" id="IPR027271">
    <property type="entry name" value="Acetolactate_synth/TF_NikR_C"/>
</dbReference>
<reference evidence="10" key="2">
    <citation type="submission" date="2020-09" db="EMBL/GenBank/DDBJ databases">
        <authorList>
            <person name="Sun Q."/>
            <person name="Ohkuma M."/>
        </authorList>
    </citation>
    <scope>NUCLEOTIDE SEQUENCE</scope>
    <source>
        <strain evidence="10">JCM 4714</strain>
    </source>
</reference>
<dbReference type="Proteomes" id="UP000655443">
    <property type="component" value="Unassembled WGS sequence"/>
</dbReference>
<dbReference type="PANTHER" id="PTHR30239:SF0">
    <property type="entry name" value="ACETOLACTATE SYNTHASE SMALL SUBUNIT 1, CHLOROPLASTIC"/>
    <property type="match status" value="1"/>
</dbReference>
<keyword evidence="11" id="KW-1185">Reference proteome</keyword>
<dbReference type="FunFam" id="3.30.70.1150:FF:000001">
    <property type="entry name" value="Acetolactate synthase small subunit"/>
    <property type="match status" value="1"/>
</dbReference>
<dbReference type="SUPFAM" id="SSF55021">
    <property type="entry name" value="ACT-like"/>
    <property type="match status" value="2"/>
</dbReference>
<dbReference type="PANTHER" id="PTHR30239">
    <property type="entry name" value="ACETOLACTATE SYNTHASE SMALL SUBUNIT"/>
    <property type="match status" value="1"/>
</dbReference>
<gene>
    <name evidence="10" type="primary">ilvH</name>
    <name evidence="10" type="ORF">GCM10010339_93060</name>
</gene>
<dbReference type="Gene3D" id="3.30.70.1150">
    <property type="entry name" value="ACT-like. Chain A, domain 2"/>
    <property type="match status" value="1"/>
</dbReference>
<sequence>MTTDTTPRPPRHTLSVLVENKPGVLARVTALFARRGFNIDSIAEGATEHPELSRLTLVVHAEPSALEQVCKQIGKLVQVLKVVELDADSAIHRELMLVKVLSQGTDDRSQILDIAELFRAKTVDISAQVITLEATGSADKLQALLRMLEPFGVHELVRSGTIAIGRGPASTSGRLAQRLHNAA</sequence>
<dbReference type="EC" id="2.2.1.6" evidence="8"/>
<evidence type="ECO:0000256" key="5">
    <source>
        <dbReference type="ARBA" id="ARBA00022605"/>
    </source>
</evidence>
<evidence type="ECO:0000256" key="4">
    <source>
        <dbReference type="ARBA" id="ARBA00011744"/>
    </source>
</evidence>
<dbReference type="Gene3D" id="3.30.70.260">
    <property type="match status" value="1"/>
</dbReference>
<keyword evidence="6 8" id="KW-0100">Branched-chain amino acid biosynthesis</keyword>
<dbReference type="InterPro" id="IPR002912">
    <property type="entry name" value="ACT_dom"/>
</dbReference>
<evidence type="ECO:0000313" key="10">
    <source>
        <dbReference type="EMBL" id="GHE16144.1"/>
    </source>
</evidence>
<dbReference type="GO" id="GO:0005829">
    <property type="term" value="C:cytosol"/>
    <property type="evidence" value="ECO:0007669"/>
    <property type="project" value="TreeGrafter"/>
</dbReference>
<dbReference type="NCBIfam" id="TIGR00119">
    <property type="entry name" value="acolac_sm"/>
    <property type="match status" value="1"/>
</dbReference>
<dbReference type="Pfam" id="PF10369">
    <property type="entry name" value="ALS_ss_C"/>
    <property type="match status" value="1"/>
</dbReference>
<comment type="pathway">
    <text evidence="1 8">Amino-acid biosynthesis; L-isoleucine biosynthesis; L-isoleucine from 2-oxobutanoate: step 1/4.</text>
</comment>
<evidence type="ECO:0000256" key="7">
    <source>
        <dbReference type="ARBA" id="ARBA00048670"/>
    </source>
</evidence>
<feature type="domain" description="ACT" evidence="9">
    <location>
        <begin position="13"/>
        <end position="87"/>
    </location>
</feature>
<proteinExistence type="inferred from homology"/>
<dbReference type="InterPro" id="IPR019455">
    <property type="entry name" value="Acetolactate_synth_ssu_C"/>
</dbReference>
<organism evidence="10 11">
    <name type="scientific">Streptomyces alanosinicus</name>
    <dbReference type="NCBI Taxonomy" id="68171"/>
    <lineage>
        <taxon>Bacteria</taxon>
        <taxon>Bacillati</taxon>
        <taxon>Actinomycetota</taxon>
        <taxon>Actinomycetes</taxon>
        <taxon>Kitasatosporales</taxon>
        <taxon>Streptomycetaceae</taxon>
        <taxon>Streptomyces</taxon>
    </lineage>
</organism>